<name>A0ABT7B2E8_9CYAN</name>
<keyword evidence="6" id="KW-0645">Protease</keyword>
<evidence type="ECO:0000256" key="9">
    <source>
        <dbReference type="ARBA" id="ARBA00022960"/>
    </source>
</evidence>
<dbReference type="NCBIfam" id="TIGR03423">
    <property type="entry name" value="pbp2_mrdA"/>
    <property type="match status" value="1"/>
</dbReference>
<evidence type="ECO:0000256" key="5">
    <source>
        <dbReference type="ARBA" id="ARBA00022519"/>
    </source>
</evidence>
<dbReference type="Pfam" id="PF03717">
    <property type="entry name" value="PBP_dimer"/>
    <property type="match status" value="1"/>
</dbReference>
<dbReference type="InterPro" id="IPR001460">
    <property type="entry name" value="PCN-bd_Tpept"/>
</dbReference>
<accession>A0ABT7B2E8</accession>
<dbReference type="InterPro" id="IPR036138">
    <property type="entry name" value="PBP_dimer_sf"/>
</dbReference>
<evidence type="ECO:0000256" key="12">
    <source>
        <dbReference type="ARBA" id="ARBA00023136"/>
    </source>
</evidence>
<evidence type="ECO:0000256" key="7">
    <source>
        <dbReference type="ARBA" id="ARBA00022692"/>
    </source>
</evidence>
<keyword evidence="13" id="KW-0961">Cell wall biogenesis/degradation</keyword>
<dbReference type="PANTHER" id="PTHR30627:SF2">
    <property type="entry name" value="PEPTIDOGLYCAN D,D-TRANSPEPTIDASE MRDA"/>
    <property type="match status" value="1"/>
</dbReference>
<dbReference type="RefSeq" id="WP_283765379.1">
    <property type="nucleotide sequence ID" value="NZ_JAQOSO010000010.1"/>
</dbReference>
<comment type="subcellular location">
    <subcellularLocation>
        <location evidence="2">Cell membrane</location>
    </subcellularLocation>
    <subcellularLocation>
        <location evidence="1">Membrane</location>
        <topology evidence="1">Single-pass membrane protein</topology>
    </subcellularLocation>
</comment>
<evidence type="ECO:0000256" key="11">
    <source>
        <dbReference type="ARBA" id="ARBA00022989"/>
    </source>
</evidence>
<evidence type="ECO:0000256" key="8">
    <source>
        <dbReference type="ARBA" id="ARBA00022801"/>
    </source>
</evidence>
<evidence type="ECO:0000256" key="1">
    <source>
        <dbReference type="ARBA" id="ARBA00004167"/>
    </source>
</evidence>
<keyword evidence="17" id="KW-0121">Carboxypeptidase</keyword>
<dbReference type="Proteomes" id="UP001235849">
    <property type="component" value="Unassembled WGS sequence"/>
</dbReference>
<keyword evidence="8 17" id="KW-0378">Hydrolase</keyword>
<protein>
    <submittedName>
        <fullName evidence="17">Penicillin-binding protein 2</fullName>
        <ecNumber evidence="17">3.4.16.4</ecNumber>
    </submittedName>
</protein>
<evidence type="ECO:0000256" key="4">
    <source>
        <dbReference type="ARBA" id="ARBA00022475"/>
    </source>
</evidence>
<comment type="caution">
    <text evidence="17">The sequence shown here is derived from an EMBL/GenBank/DDBJ whole genome shotgun (WGS) entry which is preliminary data.</text>
</comment>
<keyword evidence="5" id="KW-0997">Cell inner membrane</keyword>
<keyword evidence="9" id="KW-0133">Cell shape</keyword>
<keyword evidence="18" id="KW-1185">Reference proteome</keyword>
<keyword evidence="10" id="KW-0573">Peptidoglycan synthesis</keyword>
<dbReference type="PANTHER" id="PTHR30627">
    <property type="entry name" value="PEPTIDOGLYCAN D,D-TRANSPEPTIDASE"/>
    <property type="match status" value="1"/>
</dbReference>
<keyword evidence="4" id="KW-1003">Cell membrane</keyword>
<evidence type="ECO:0000256" key="6">
    <source>
        <dbReference type="ARBA" id="ARBA00022670"/>
    </source>
</evidence>
<dbReference type="Gene3D" id="3.30.1390.30">
    <property type="entry name" value="Penicillin-binding protein 2a, domain 3"/>
    <property type="match status" value="1"/>
</dbReference>
<evidence type="ECO:0000256" key="13">
    <source>
        <dbReference type="ARBA" id="ARBA00023316"/>
    </source>
</evidence>
<feature type="transmembrane region" description="Helical" evidence="14">
    <location>
        <begin position="26"/>
        <end position="45"/>
    </location>
</feature>
<comment type="similarity">
    <text evidence="3">Belongs to the transpeptidase family.</text>
</comment>
<feature type="domain" description="Penicillin-binding protein dimerisation" evidence="16">
    <location>
        <begin position="70"/>
        <end position="239"/>
    </location>
</feature>
<evidence type="ECO:0000313" key="18">
    <source>
        <dbReference type="Proteomes" id="UP001235849"/>
    </source>
</evidence>
<evidence type="ECO:0000256" key="3">
    <source>
        <dbReference type="ARBA" id="ARBA00007171"/>
    </source>
</evidence>
<dbReference type="Gene3D" id="3.90.1310.10">
    <property type="entry name" value="Penicillin-binding protein 2a (Domain 2)"/>
    <property type="match status" value="1"/>
</dbReference>
<evidence type="ECO:0000256" key="2">
    <source>
        <dbReference type="ARBA" id="ARBA00004236"/>
    </source>
</evidence>
<dbReference type="InterPro" id="IPR005311">
    <property type="entry name" value="PBP_dimer"/>
</dbReference>
<evidence type="ECO:0000259" key="16">
    <source>
        <dbReference type="Pfam" id="PF03717"/>
    </source>
</evidence>
<dbReference type="InterPro" id="IPR050515">
    <property type="entry name" value="Beta-lactam/transpept"/>
</dbReference>
<keyword evidence="11 14" id="KW-1133">Transmembrane helix</keyword>
<sequence length="598" mass="65496">MLLTKSHVIPTTHTTERTIGRNYQGLILLLLITLGLIGGIGTRLVHLQLIQGKTYEQEAKNNRIRVIPKHPGRGKILDRHGKILAGSSLSHSVYLWPLASRKTEWPTTLKQLSEILNIPESEIQSRLDQAEYSSPYLLRIARGLTPEQVTALAEYSRELEGIEVDVEAAREYPYKEVASHVLGYTGEINEEDLEKTENEGYRLGDIVGQMGIEAALEEELRGGWGGREVEVDSKGQVVRILDHQAAQAGDDVQLTLDLDLQMAAEAALGNTKGAIVAMNPQNGEVLAMASNPKFDPNIFSGRISEEQWKEVQGKDHPFVNRALQGFPPASTFKIVTTAAAIESGIFSPYTVLGTYPYVQVGGIKFWDWNRAGFGPLGFTGAMAWSSDTFFYQIAQGIGGEILIDWTRRFGFGRKTGIELHREEAAGLVADDAWKRENIGYEWFAGDTVNMSIGQGFLLSSPLQVAVMFAVVANGGDLVKPHLVKQEGEDHIWRESLGLSPITVQILQDGLRQVVSAGTGGVMNSLSLPINAGKTGTAEDPPRLSHAWYGGYAPLDYPEVVIVAFGENSGGGGGKFAAPKVRQVMEAYFELKKKRNAQE</sequence>
<feature type="domain" description="Penicillin-binding protein transpeptidase" evidence="15">
    <location>
        <begin position="273"/>
        <end position="585"/>
    </location>
</feature>
<dbReference type="GO" id="GO:0009002">
    <property type="term" value="F:serine-type D-Ala-D-Ala carboxypeptidase activity"/>
    <property type="evidence" value="ECO:0007669"/>
    <property type="project" value="UniProtKB-EC"/>
</dbReference>
<organism evidence="17 18">
    <name type="scientific">Roseofilum capinflatum BLCC-M114</name>
    <dbReference type="NCBI Taxonomy" id="3022440"/>
    <lineage>
        <taxon>Bacteria</taxon>
        <taxon>Bacillati</taxon>
        <taxon>Cyanobacteriota</taxon>
        <taxon>Cyanophyceae</taxon>
        <taxon>Desertifilales</taxon>
        <taxon>Desertifilaceae</taxon>
        <taxon>Roseofilum</taxon>
        <taxon>Roseofilum capinflatum</taxon>
    </lineage>
</organism>
<dbReference type="Gene3D" id="3.40.710.10">
    <property type="entry name" value="DD-peptidase/beta-lactamase superfamily"/>
    <property type="match status" value="1"/>
</dbReference>
<evidence type="ECO:0000313" key="17">
    <source>
        <dbReference type="EMBL" id="MDJ1173002.1"/>
    </source>
</evidence>
<gene>
    <name evidence="17" type="primary">mrdA</name>
    <name evidence="17" type="ORF">PMG25_02755</name>
</gene>
<dbReference type="InterPro" id="IPR012338">
    <property type="entry name" value="Beta-lactam/transpept-like"/>
</dbReference>
<evidence type="ECO:0000256" key="10">
    <source>
        <dbReference type="ARBA" id="ARBA00022984"/>
    </source>
</evidence>
<dbReference type="SUPFAM" id="SSF56519">
    <property type="entry name" value="Penicillin binding protein dimerisation domain"/>
    <property type="match status" value="1"/>
</dbReference>
<keyword evidence="7 14" id="KW-0812">Transmembrane</keyword>
<keyword evidence="12 14" id="KW-0472">Membrane</keyword>
<proteinExistence type="inferred from homology"/>
<dbReference type="SUPFAM" id="SSF56601">
    <property type="entry name" value="beta-lactamase/transpeptidase-like"/>
    <property type="match status" value="1"/>
</dbReference>
<dbReference type="InterPro" id="IPR017790">
    <property type="entry name" value="Penicillin-binding_protein_2"/>
</dbReference>
<reference evidence="17 18" key="1">
    <citation type="submission" date="2023-01" db="EMBL/GenBank/DDBJ databases">
        <title>Novel diversity within Roseofilum (Cyanobacteria; Desertifilaceae) from marine benthic mats with descriptions of four novel species.</title>
        <authorList>
            <person name="Wang Y."/>
            <person name="Berthold D.E."/>
            <person name="Hu J."/>
            <person name="Lefler F.W."/>
            <person name="Laughinghouse H.D. IV."/>
        </authorList>
    </citation>
    <scope>NUCLEOTIDE SEQUENCE [LARGE SCALE GENOMIC DNA]</scope>
    <source>
        <strain evidence="17 18">BLCC-M114</strain>
    </source>
</reference>
<evidence type="ECO:0000256" key="14">
    <source>
        <dbReference type="SAM" id="Phobius"/>
    </source>
</evidence>
<dbReference type="Pfam" id="PF00905">
    <property type="entry name" value="Transpeptidase"/>
    <property type="match status" value="1"/>
</dbReference>
<dbReference type="EC" id="3.4.16.4" evidence="17"/>
<evidence type="ECO:0000259" key="15">
    <source>
        <dbReference type="Pfam" id="PF00905"/>
    </source>
</evidence>
<dbReference type="EMBL" id="JAQOSO010000010">
    <property type="protein sequence ID" value="MDJ1173002.1"/>
    <property type="molecule type" value="Genomic_DNA"/>
</dbReference>